<sequence length="327" mass="36486">MTMDDILSRADDSGPESLSKTPTACNVIRSRDYSYEAPSPPLIDVPLHQWQETKTGGLTLRPSAAQIRPWQMTADDYLLVTGNREQVPTDRACVWKYQHRHEAQPILDFLYLGPSNVVRDDKFLQREAITMVLVVRDARLAHIKLLSVEKATRGRNLAVRYLNLHHTSLLDGFREGFSVINEHILAVQRRGGHGRVLVCCDSGNGQSAAVVVAYIMALYDSDLIPALGFVAIQRFCCTFDEDTKRILQTWGDTRRAENAVARDARTAVDGTLPDTSHRMARFSRSDAVAKRGSDDMDCVDDDDGNENHRFAPFADVGDTTMTDGMSC</sequence>
<dbReference type="EMBL" id="LAYC01000002">
    <property type="protein sequence ID" value="KYK57430.1"/>
    <property type="molecule type" value="Genomic_DNA"/>
</dbReference>
<dbReference type="GO" id="GO:0062026">
    <property type="term" value="P:negative regulation of SCF-dependent proteasomal ubiquitin-dependent catabolic process"/>
    <property type="evidence" value="ECO:0007669"/>
    <property type="project" value="TreeGrafter"/>
</dbReference>
<proteinExistence type="predicted"/>
<name>A0A151GJZ9_DRECN</name>
<dbReference type="GeneID" id="63717082"/>
<dbReference type="GO" id="GO:0005737">
    <property type="term" value="C:cytoplasm"/>
    <property type="evidence" value="ECO:0007669"/>
    <property type="project" value="TreeGrafter"/>
</dbReference>
<dbReference type="STRING" id="98403.A0A151GJZ9"/>
<gene>
    <name evidence="3" type="ORF">DCS_04439</name>
</gene>
<dbReference type="Proteomes" id="UP000076580">
    <property type="component" value="Chromosome 02"/>
</dbReference>
<protein>
    <recommendedName>
        <fullName evidence="2">Tyrosine specific protein phosphatases domain-containing protein</fullName>
    </recommendedName>
</protein>
<reference evidence="3 4" key="1">
    <citation type="journal article" date="2016" name="Sci. Rep.">
        <title>Insights into Adaptations to a Near-Obligate Nematode Endoparasitic Lifestyle from the Finished Genome of Drechmeria coniospora.</title>
        <authorList>
            <person name="Zhang L."/>
            <person name="Zhou Z."/>
            <person name="Guo Q."/>
            <person name="Fokkens L."/>
            <person name="Miskei M."/>
            <person name="Pocsi I."/>
            <person name="Zhang W."/>
            <person name="Chen M."/>
            <person name="Wang L."/>
            <person name="Sun Y."/>
            <person name="Donzelli B.G."/>
            <person name="Gibson D.M."/>
            <person name="Nelson D.R."/>
            <person name="Luo J.G."/>
            <person name="Rep M."/>
            <person name="Liu H."/>
            <person name="Yang S."/>
            <person name="Wang J."/>
            <person name="Krasnoff S.B."/>
            <person name="Xu Y."/>
            <person name="Molnar I."/>
            <person name="Lin M."/>
        </authorList>
    </citation>
    <scope>NUCLEOTIDE SEQUENCE [LARGE SCALE GENOMIC DNA]</scope>
    <source>
        <strain evidence="3 4">ARSEF 6962</strain>
    </source>
</reference>
<dbReference type="GO" id="GO:1990444">
    <property type="term" value="F:F-box domain binding"/>
    <property type="evidence" value="ECO:0007669"/>
    <property type="project" value="TreeGrafter"/>
</dbReference>
<dbReference type="InterPro" id="IPR029021">
    <property type="entry name" value="Prot-tyrosine_phosphatase-like"/>
</dbReference>
<dbReference type="PROSITE" id="PS50056">
    <property type="entry name" value="TYR_PHOSPHATASE_2"/>
    <property type="match status" value="1"/>
</dbReference>
<evidence type="ECO:0000256" key="1">
    <source>
        <dbReference type="SAM" id="MobiDB-lite"/>
    </source>
</evidence>
<evidence type="ECO:0000313" key="3">
    <source>
        <dbReference type="EMBL" id="KYK57430.1"/>
    </source>
</evidence>
<dbReference type="Gene3D" id="3.90.190.10">
    <property type="entry name" value="Protein tyrosine phosphatase superfamily"/>
    <property type="match status" value="1"/>
</dbReference>
<dbReference type="InParanoid" id="A0A151GJZ9"/>
<dbReference type="SUPFAM" id="SSF52799">
    <property type="entry name" value="(Phosphotyrosine protein) phosphatases II"/>
    <property type="match status" value="1"/>
</dbReference>
<dbReference type="GO" id="GO:0005654">
    <property type="term" value="C:nucleoplasm"/>
    <property type="evidence" value="ECO:0007669"/>
    <property type="project" value="TreeGrafter"/>
</dbReference>
<dbReference type="PANTHER" id="PTHR46588:SF1">
    <property type="entry name" value="SERINE_THREONINE_TYROSINE-INTERACTING PROTEIN"/>
    <property type="match status" value="1"/>
</dbReference>
<evidence type="ECO:0000313" key="4">
    <source>
        <dbReference type="Proteomes" id="UP000076580"/>
    </source>
</evidence>
<dbReference type="AlphaFoldDB" id="A0A151GJZ9"/>
<keyword evidence="4" id="KW-1185">Reference proteome</keyword>
<dbReference type="CDD" id="cd14498">
    <property type="entry name" value="DSP"/>
    <property type="match status" value="1"/>
</dbReference>
<accession>A0A151GJZ9</accession>
<feature type="region of interest" description="Disordered" evidence="1">
    <location>
        <begin position="1"/>
        <end position="22"/>
    </location>
</feature>
<feature type="compositionally biased region" description="Basic and acidic residues" evidence="1">
    <location>
        <begin position="1"/>
        <end position="12"/>
    </location>
</feature>
<dbReference type="InterPro" id="IPR052449">
    <property type="entry name" value="STYX-Interacting_Phosphatase"/>
</dbReference>
<dbReference type="GO" id="GO:0070372">
    <property type="term" value="P:regulation of ERK1 and ERK2 cascade"/>
    <property type="evidence" value="ECO:0007669"/>
    <property type="project" value="TreeGrafter"/>
</dbReference>
<evidence type="ECO:0000259" key="2">
    <source>
        <dbReference type="PROSITE" id="PS50056"/>
    </source>
</evidence>
<dbReference type="PANTHER" id="PTHR46588">
    <property type="entry name" value="SERINE/THREONINE/TYROSINE-INTERACTING PROTEIN"/>
    <property type="match status" value="1"/>
</dbReference>
<dbReference type="RefSeq" id="XP_040656782.1">
    <property type="nucleotide sequence ID" value="XM_040801749.1"/>
</dbReference>
<organism evidence="3 4">
    <name type="scientific">Drechmeria coniospora</name>
    <name type="common">Nematophagous fungus</name>
    <name type="synonym">Meria coniospora</name>
    <dbReference type="NCBI Taxonomy" id="98403"/>
    <lineage>
        <taxon>Eukaryota</taxon>
        <taxon>Fungi</taxon>
        <taxon>Dikarya</taxon>
        <taxon>Ascomycota</taxon>
        <taxon>Pezizomycotina</taxon>
        <taxon>Sordariomycetes</taxon>
        <taxon>Hypocreomycetidae</taxon>
        <taxon>Hypocreales</taxon>
        <taxon>Ophiocordycipitaceae</taxon>
        <taxon>Drechmeria</taxon>
    </lineage>
</organism>
<comment type="caution">
    <text evidence="3">The sequence shown here is derived from an EMBL/GenBank/DDBJ whole genome shotgun (WGS) entry which is preliminary data.</text>
</comment>
<dbReference type="OrthoDB" id="10252009at2759"/>
<dbReference type="InterPro" id="IPR000387">
    <property type="entry name" value="Tyr_Pase_dom"/>
</dbReference>
<feature type="domain" description="Tyrosine specific protein phosphatases" evidence="2">
    <location>
        <begin position="171"/>
        <end position="234"/>
    </location>
</feature>